<dbReference type="InterPro" id="IPR003767">
    <property type="entry name" value="Malate/L-lactate_DH-like"/>
</dbReference>
<accession>A0ABW3T7I5</accession>
<dbReference type="InterPro" id="IPR036111">
    <property type="entry name" value="Mal/L-sulfo/L-lacto_DH-like_sf"/>
</dbReference>
<keyword evidence="4" id="KW-1185">Reference proteome</keyword>
<dbReference type="InterPro" id="IPR043143">
    <property type="entry name" value="Mal/L-sulf/L-lact_DH-like_NADP"/>
</dbReference>
<dbReference type="Pfam" id="PF02615">
    <property type="entry name" value="Ldh_2"/>
    <property type="match status" value="1"/>
</dbReference>
<dbReference type="NCBIfam" id="NF007504">
    <property type="entry name" value="PRK10098.1"/>
    <property type="match status" value="1"/>
</dbReference>
<dbReference type="EMBL" id="JBHTKR010000001">
    <property type="protein sequence ID" value="MFD1193099.1"/>
    <property type="molecule type" value="Genomic_DNA"/>
</dbReference>
<keyword evidence="2" id="KW-0560">Oxidoreductase</keyword>
<dbReference type="PANTHER" id="PTHR11091">
    <property type="entry name" value="OXIDOREDUCTASE-RELATED"/>
    <property type="match status" value="1"/>
</dbReference>
<dbReference type="RefSeq" id="WP_380788036.1">
    <property type="nucleotide sequence ID" value="NZ_JBHTKR010000001.1"/>
</dbReference>
<evidence type="ECO:0000256" key="2">
    <source>
        <dbReference type="ARBA" id="ARBA00023002"/>
    </source>
</evidence>
<comment type="caution">
    <text evidence="3">The sequence shown here is derived from an EMBL/GenBank/DDBJ whole genome shotgun (WGS) entry which is preliminary data.</text>
</comment>
<gene>
    <name evidence="3" type="ORF">ACFQ3C_00260</name>
</gene>
<dbReference type="Gene3D" id="3.30.1370.60">
    <property type="entry name" value="Hypothetical oxidoreductase yiak, domain 2"/>
    <property type="match status" value="1"/>
</dbReference>
<reference evidence="4" key="1">
    <citation type="journal article" date="2019" name="Int. J. Syst. Evol. Microbiol.">
        <title>The Global Catalogue of Microorganisms (GCM) 10K type strain sequencing project: providing services to taxonomists for standard genome sequencing and annotation.</title>
        <authorList>
            <consortium name="The Broad Institute Genomics Platform"/>
            <consortium name="The Broad Institute Genome Sequencing Center for Infectious Disease"/>
            <person name="Wu L."/>
            <person name="Ma J."/>
        </authorList>
    </citation>
    <scope>NUCLEOTIDE SEQUENCE [LARGE SCALE GENOMIC DNA]</scope>
    <source>
        <strain evidence="4">CCUG 55328</strain>
    </source>
</reference>
<comment type="similarity">
    <text evidence="1">Belongs to the LDH2/MDH2 oxidoreductase family.</text>
</comment>
<protein>
    <submittedName>
        <fullName evidence="3">Malate/lactate/ureidoglycolate dehydrogenase</fullName>
    </submittedName>
</protein>
<evidence type="ECO:0000313" key="3">
    <source>
        <dbReference type="EMBL" id="MFD1193099.1"/>
    </source>
</evidence>
<evidence type="ECO:0000313" key="4">
    <source>
        <dbReference type="Proteomes" id="UP001597151"/>
    </source>
</evidence>
<dbReference type="Gene3D" id="1.10.1530.10">
    <property type="match status" value="1"/>
</dbReference>
<organism evidence="3 4">
    <name type="scientific">Seohaeicola saemankumensis</name>
    <dbReference type="NCBI Taxonomy" id="481181"/>
    <lineage>
        <taxon>Bacteria</taxon>
        <taxon>Pseudomonadati</taxon>
        <taxon>Pseudomonadota</taxon>
        <taxon>Alphaproteobacteria</taxon>
        <taxon>Rhodobacterales</taxon>
        <taxon>Roseobacteraceae</taxon>
        <taxon>Seohaeicola</taxon>
    </lineage>
</organism>
<dbReference type="SUPFAM" id="SSF89733">
    <property type="entry name" value="L-sulfolactate dehydrogenase-like"/>
    <property type="match status" value="1"/>
</dbReference>
<proteinExistence type="inferred from homology"/>
<dbReference type="InterPro" id="IPR043144">
    <property type="entry name" value="Mal/L-sulf/L-lact_DH-like_ah"/>
</dbReference>
<dbReference type="PANTHER" id="PTHR11091:SF0">
    <property type="entry name" value="MALATE DEHYDROGENASE"/>
    <property type="match status" value="1"/>
</dbReference>
<sequence>MPGASGRQIDILQEGRAHMKISAENLTSLATAILRHAGANADAARRVATRLVGANLTGHDSHGVGMIPAYVEGIMAGQLHPDATALLVRENGPFLLVDGQQGFGHIIAEQAMEMAIQQARDTQIAVLSLRNSFHLGRLADWGAMAAEAGFICIIYANVQTAQPLVAPFGGSDGRFVTNPYCTAIPATDKNPMFLLDMATSTIAKGKVRVAHLSGKTVPEGALIDAQGRPTNDPSVMFDSPLGALTTFGAHKGFGLALLGDILGGSFSGGGAYAPERQVPSRIINNMMAILIAPDALGTGDDFMRDMDRYADWVKGSPPAPGVDAVQFPGDPERRCAQDRRANGIPVDPGTWGQLLDAARAAGVPQDQIDRLSAT</sequence>
<dbReference type="Proteomes" id="UP001597151">
    <property type="component" value="Unassembled WGS sequence"/>
</dbReference>
<name>A0ABW3T7I5_9RHOB</name>
<evidence type="ECO:0000256" key="1">
    <source>
        <dbReference type="ARBA" id="ARBA00006056"/>
    </source>
</evidence>